<evidence type="ECO:0000256" key="4">
    <source>
        <dbReference type="ARBA" id="ARBA00023163"/>
    </source>
</evidence>
<accession>A0ABW4LHI3</accession>
<dbReference type="Pfam" id="PF03965">
    <property type="entry name" value="Penicillinase_R"/>
    <property type="match status" value="1"/>
</dbReference>
<dbReference type="InterPro" id="IPR005650">
    <property type="entry name" value="BlaI_family"/>
</dbReference>
<reference evidence="6" key="1">
    <citation type="journal article" date="2019" name="Int. J. Syst. Evol. Microbiol.">
        <title>The Global Catalogue of Microorganisms (GCM) 10K type strain sequencing project: providing services to taxonomists for standard genome sequencing and annotation.</title>
        <authorList>
            <consortium name="The Broad Institute Genomics Platform"/>
            <consortium name="The Broad Institute Genome Sequencing Center for Infectious Disease"/>
            <person name="Wu L."/>
            <person name="Ma J."/>
        </authorList>
    </citation>
    <scope>NUCLEOTIDE SEQUENCE [LARGE SCALE GENOMIC DNA]</scope>
    <source>
        <strain evidence="6">CGMCC 1.12471</strain>
    </source>
</reference>
<keyword evidence="3" id="KW-0238">DNA-binding</keyword>
<dbReference type="InterPro" id="IPR036388">
    <property type="entry name" value="WH-like_DNA-bd_sf"/>
</dbReference>
<keyword evidence="2" id="KW-0805">Transcription regulation</keyword>
<comment type="similarity">
    <text evidence="1">Belongs to the BlaI transcriptional regulatory family.</text>
</comment>
<dbReference type="Proteomes" id="UP001597347">
    <property type="component" value="Unassembled WGS sequence"/>
</dbReference>
<name>A0ABW4LHI3_9MICO</name>
<evidence type="ECO:0000256" key="2">
    <source>
        <dbReference type="ARBA" id="ARBA00023015"/>
    </source>
</evidence>
<dbReference type="InterPro" id="IPR036390">
    <property type="entry name" value="WH_DNA-bd_sf"/>
</dbReference>
<keyword evidence="4" id="KW-0804">Transcription</keyword>
<dbReference type="EMBL" id="JBHUEA010000028">
    <property type="protein sequence ID" value="MFD1722791.1"/>
    <property type="molecule type" value="Genomic_DNA"/>
</dbReference>
<proteinExistence type="inferred from homology"/>
<organism evidence="5 6">
    <name type="scientific">Amnibacterium endophyticum</name>
    <dbReference type="NCBI Taxonomy" id="2109337"/>
    <lineage>
        <taxon>Bacteria</taxon>
        <taxon>Bacillati</taxon>
        <taxon>Actinomycetota</taxon>
        <taxon>Actinomycetes</taxon>
        <taxon>Micrococcales</taxon>
        <taxon>Microbacteriaceae</taxon>
        <taxon>Amnibacterium</taxon>
    </lineage>
</organism>
<dbReference type="RefSeq" id="WP_377936205.1">
    <property type="nucleotide sequence ID" value="NZ_JBHUEA010000028.1"/>
</dbReference>
<evidence type="ECO:0000313" key="5">
    <source>
        <dbReference type="EMBL" id="MFD1722791.1"/>
    </source>
</evidence>
<keyword evidence="6" id="KW-1185">Reference proteome</keyword>
<comment type="caution">
    <text evidence="5">The sequence shown here is derived from an EMBL/GenBank/DDBJ whole genome shotgun (WGS) entry which is preliminary data.</text>
</comment>
<evidence type="ECO:0000313" key="6">
    <source>
        <dbReference type="Proteomes" id="UP001597347"/>
    </source>
</evidence>
<protein>
    <submittedName>
        <fullName evidence="5">BlaI/MecI/CopY family transcriptional regulator</fullName>
    </submittedName>
</protein>
<gene>
    <name evidence="5" type="ORF">ACFSBI_14640</name>
</gene>
<evidence type="ECO:0000256" key="1">
    <source>
        <dbReference type="ARBA" id="ARBA00011046"/>
    </source>
</evidence>
<dbReference type="SUPFAM" id="SSF46785">
    <property type="entry name" value="Winged helix' DNA-binding domain"/>
    <property type="match status" value="1"/>
</dbReference>
<sequence length="129" mass="14063">MVGDREVRMVSRRAHGALKSTVLSILRTGDAQMSVREVLDAWPADEPRPAFTTVITVLTRLQAAGVVHRQEGPEARFALPRIAGTSAADAMLATLLESADRRTALMSFAEQLDDDDLAVLRHALGRDRS</sequence>
<evidence type="ECO:0000256" key="3">
    <source>
        <dbReference type="ARBA" id="ARBA00023125"/>
    </source>
</evidence>
<dbReference type="Gene3D" id="1.10.10.10">
    <property type="entry name" value="Winged helix-like DNA-binding domain superfamily/Winged helix DNA-binding domain"/>
    <property type="match status" value="1"/>
</dbReference>